<evidence type="ECO:0000313" key="2">
    <source>
        <dbReference type="Proteomes" id="UP000290289"/>
    </source>
</evidence>
<dbReference type="EMBL" id="RDQH01000340">
    <property type="protein sequence ID" value="RXH76859.1"/>
    <property type="molecule type" value="Genomic_DNA"/>
</dbReference>
<gene>
    <name evidence="1" type="ORF">DVH24_019747</name>
</gene>
<dbReference type="AlphaFoldDB" id="A0A498I1Q0"/>
<keyword evidence="2" id="KW-1185">Reference proteome</keyword>
<comment type="caution">
    <text evidence="1">The sequence shown here is derived from an EMBL/GenBank/DDBJ whole genome shotgun (WGS) entry which is preliminary data.</text>
</comment>
<accession>A0A498I1Q0</accession>
<protein>
    <recommendedName>
        <fullName evidence="3">GST N-terminal domain-containing protein</fullName>
    </recommendedName>
</protein>
<name>A0A498I1Q0_MALDO</name>
<evidence type="ECO:0008006" key="3">
    <source>
        <dbReference type="Google" id="ProtNLM"/>
    </source>
</evidence>
<dbReference type="Gene3D" id="3.40.30.10">
    <property type="entry name" value="Glutaredoxin"/>
    <property type="match status" value="1"/>
</dbReference>
<dbReference type="PANTHER" id="PTHR44548">
    <property type="entry name" value="GST N-TERMINAL DOMAIN-CONTAINING PROTEIN"/>
    <property type="match status" value="1"/>
</dbReference>
<dbReference type="InterPro" id="IPR036249">
    <property type="entry name" value="Thioredoxin-like_sf"/>
</dbReference>
<evidence type="ECO:0000313" key="1">
    <source>
        <dbReference type="EMBL" id="RXH76859.1"/>
    </source>
</evidence>
<reference evidence="1 2" key="1">
    <citation type="submission" date="2018-10" db="EMBL/GenBank/DDBJ databases">
        <title>A high-quality apple genome assembly.</title>
        <authorList>
            <person name="Hu J."/>
        </authorList>
    </citation>
    <scope>NUCLEOTIDE SEQUENCE [LARGE SCALE GENOMIC DNA]</scope>
    <source>
        <strain evidence="2">cv. HFTH1</strain>
        <tissue evidence="1">Young leaf</tissue>
    </source>
</reference>
<proteinExistence type="predicted"/>
<dbReference type="Proteomes" id="UP000290289">
    <property type="component" value="Chromosome 14"/>
</dbReference>
<dbReference type="SUPFAM" id="SSF52833">
    <property type="entry name" value="Thioredoxin-like"/>
    <property type="match status" value="1"/>
</dbReference>
<dbReference type="PANTHER" id="PTHR44548:SF3">
    <property type="entry name" value="GST N-TERMINAL DOMAIN-CONTAINING PROTEIN"/>
    <property type="match status" value="1"/>
</dbReference>
<sequence>MMGNNAYIFVRSENPRKGVIWALKLKGVKYEYIEHDLSNKSELLLYCNSVYKKSIVILEYVEETWTENYLLLEDAYDSKKWWIRMEMKMKIEIGWRDRERSREINSITKMEELFLCKGKIVMRRRA</sequence>
<dbReference type="STRING" id="3750.A0A498I1Q0"/>
<organism evidence="1 2">
    <name type="scientific">Malus domestica</name>
    <name type="common">Apple</name>
    <name type="synonym">Pyrus malus</name>
    <dbReference type="NCBI Taxonomy" id="3750"/>
    <lineage>
        <taxon>Eukaryota</taxon>
        <taxon>Viridiplantae</taxon>
        <taxon>Streptophyta</taxon>
        <taxon>Embryophyta</taxon>
        <taxon>Tracheophyta</taxon>
        <taxon>Spermatophyta</taxon>
        <taxon>Magnoliopsida</taxon>
        <taxon>eudicotyledons</taxon>
        <taxon>Gunneridae</taxon>
        <taxon>Pentapetalae</taxon>
        <taxon>rosids</taxon>
        <taxon>fabids</taxon>
        <taxon>Rosales</taxon>
        <taxon>Rosaceae</taxon>
        <taxon>Amygdaloideae</taxon>
        <taxon>Maleae</taxon>
        <taxon>Malus</taxon>
    </lineage>
</organism>